<protein>
    <submittedName>
        <fullName evidence="7">GtrA family protein</fullName>
    </submittedName>
</protein>
<name>A0ABS3FLG3_9CYAN</name>
<feature type="transmembrane region" description="Helical" evidence="5">
    <location>
        <begin position="79"/>
        <end position="102"/>
    </location>
</feature>
<dbReference type="EMBL" id="JAFLQW010000055">
    <property type="protein sequence ID" value="MBO0347939.1"/>
    <property type="molecule type" value="Genomic_DNA"/>
</dbReference>
<sequence length="150" mass="16633">MRSLIEHIRDISKMIVASWLATSLDFVVFTLFNRGVDLQISTAAALGSLAGALLHFTICRLWVFRHSKQHGLAESLGRYIVVSGGALILHSIATTLLANSIIPLEELAWLISKNTVFLFWVYPGTKYMVFGPGESLKQNSPNFTSDPKQK</sequence>
<proteinExistence type="predicted"/>
<keyword evidence="3 5" id="KW-1133">Transmembrane helix</keyword>
<evidence type="ECO:0000313" key="8">
    <source>
        <dbReference type="Proteomes" id="UP000664844"/>
    </source>
</evidence>
<gene>
    <name evidence="7" type="ORF">J0895_02235</name>
</gene>
<dbReference type="Pfam" id="PF04138">
    <property type="entry name" value="GtrA_DPMS_TM"/>
    <property type="match status" value="1"/>
</dbReference>
<organism evidence="7 8">
    <name type="scientific">Phormidium pseudopriestleyi FRX01</name>
    <dbReference type="NCBI Taxonomy" id="1759528"/>
    <lineage>
        <taxon>Bacteria</taxon>
        <taxon>Bacillati</taxon>
        <taxon>Cyanobacteriota</taxon>
        <taxon>Cyanophyceae</taxon>
        <taxon>Oscillatoriophycideae</taxon>
        <taxon>Oscillatoriales</taxon>
        <taxon>Oscillatoriaceae</taxon>
        <taxon>Phormidium</taxon>
    </lineage>
</organism>
<feature type="domain" description="GtrA/DPMS transmembrane" evidence="6">
    <location>
        <begin position="19"/>
        <end position="130"/>
    </location>
</feature>
<keyword evidence="2 5" id="KW-0812">Transmembrane</keyword>
<comment type="caution">
    <text evidence="7">The sequence shown here is derived from an EMBL/GenBank/DDBJ whole genome shotgun (WGS) entry which is preliminary data.</text>
</comment>
<keyword evidence="4 5" id="KW-0472">Membrane</keyword>
<feature type="transmembrane region" description="Helical" evidence="5">
    <location>
        <begin position="12"/>
        <end position="32"/>
    </location>
</feature>
<evidence type="ECO:0000256" key="2">
    <source>
        <dbReference type="ARBA" id="ARBA00022692"/>
    </source>
</evidence>
<evidence type="ECO:0000259" key="6">
    <source>
        <dbReference type="Pfam" id="PF04138"/>
    </source>
</evidence>
<evidence type="ECO:0000256" key="4">
    <source>
        <dbReference type="ARBA" id="ARBA00023136"/>
    </source>
</evidence>
<accession>A0ABS3FLG3</accession>
<reference evidence="7 8" key="1">
    <citation type="submission" date="2021-03" db="EMBL/GenBank/DDBJ databases">
        <title>Metabolic Capacity of the Antarctic Cyanobacterium Phormidium pseudopriestleyi that Sustains Oxygenic Photosynthesis in the Presence of Hydrogen Sulfide.</title>
        <authorList>
            <person name="Lumian J.E."/>
            <person name="Jungblut A.D."/>
            <person name="Dillon M.L."/>
            <person name="Hawes I."/>
            <person name="Doran P.T."/>
            <person name="Mackey T.J."/>
            <person name="Dick G.J."/>
            <person name="Grettenberger C.L."/>
            <person name="Sumner D.Y."/>
        </authorList>
    </citation>
    <scope>NUCLEOTIDE SEQUENCE [LARGE SCALE GENOMIC DNA]</scope>
    <source>
        <strain evidence="7 8">FRX01</strain>
    </source>
</reference>
<dbReference type="InterPro" id="IPR007267">
    <property type="entry name" value="GtrA_DPMS_TM"/>
</dbReference>
<evidence type="ECO:0000256" key="1">
    <source>
        <dbReference type="ARBA" id="ARBA00004141"/>
    </source>
</evidence>
<keyword evidence="8" id="KW-1185">Reference proteome</keyword>
<feature type="transmembrane region" description="Helical" evidence="5">
    <location>
        <begin position="108"/>
        <end position="129"/>
    </location>
</feature>
<evidence type="ECO:0000313" key="7">
    <source>
        <dbReference type="EMBL" id="MBO0347939.1"/>
    </source>
</evidence>
<dbReference type="RefSeq" id="WP_207086511.1">
    <property type="nucleotide sequence ID" value="NZ_JAFLQW010000055.1"/>
</dbReference>
<comment type="subcellular location">
    <subcellularLocation>
        <location evidence="1">Membrane</location>
        <topology evidence="1">Multi-pass membrane protein</topology>
    </subcellularLocation>
</comment>
<evidence type="ECO:0000256" key="5">
    <source>
        <dbReference type="SAM" id="Phobius"/>
    </source>
</evidence>
<dbReference type="Proteomes" id="UP000664844">
    <property type="component" value="Unassembled WGS sequence"/>
</dbReference>
<evidence type="ECO:0000256" key="3">
    <source>
        <dbReference type="ARBA" id="ARBA00022989"/>
    </source>
</evidence>
<feature type="transmembrane region" description="Helical" evidence="5">
    <location>
        <begin position="38"/>
        <end position="58"/>
    </location>
</feature>